<dbReference type="Ensembl" id="ENSPKIT00000027495.1">
    <property type="protein sequence ID" value="ENSPKIP00000003534.1"/>
    <property type="gene ID" value="ENSPKIG00000020997.1"/>
</dbReference>
<protein>
    <submittedName>
        <fullName evidence="3">Lymphocyte antigen 6 family member pge</fullName>
    </submittedName>
</protein>
<keyword evidence="1" id="KW-1133">Transmembrane helix</keyword>
<proteinExistence type="predicted"/>
<accession>A0A3B3QCP1</accession>
<keyword evidence="1" id="KW-0472">Membrane</keyword>
<dbReference type="AlphaFoldDB" id="A0A3B3QCP1"/>
<evidence type="ECO:0000313" key="3">
    <source>
        <dbReference type="Ensembl" id="ENSPKIP00000003534.1"/>
    </source>
</evidence>
<dbReference type="SUPFAM" id="SSF57302">
    <property type="entry name" value="Snake toxin-like"/>
    <property type="match status" value="1"/>
</dbReference>
<dbReference type="FunFam" id="2.10.60.10:FF:000037">
    <property type="entry name" value="Si:ch73-28h20.1"/>
    <property type="match status" value="1"/>
</dbReference>
<reference evidence="3" key="2">
    <citation type="submission" date="2025-09" db="UniProtKB">
        <authorList>
            <consortium name="Ensembl"/>
        </authorList>
    </citation>
    <scope>IDENTIFICATION</scope>
</reference>
<dbReference type="InterPro" id="IPR016054">
    <property type="entry name" value="LY6_UPA_recep-like"/>
</dbReference>
<dbReference type="GeneTree" id="ENSGT00390000010398"/>
<dbReference type="Proteomes" id="UP000261540">
    <property type="component" value="Unplaced"/>
</dbReference>
<name>A0A3B3QCP1_9TELE</name>
<evidence type="ECO:0000256" key="1">
    <source>
        <dbReference type="SAM" id="Phobius"/>
    </source>
</evidence>
<keyword evidence="4" id="KW-1185">Reference proteome</keyword>
<organism evidence="3 4">
    <name type="scientific">Paramormyrops kingsleyae</name>
    <dbReference type="NCBI Taxonomy" id="1676925"/>
    <lineage>
        <taxon>Eukaryota</taxon>
        <taxon>Metazoa</taxon>
        <taxon>Chordata</taxon>
        <taxon>Craniata</taxon>
        <taxon>Vertebrata</taxon>
        <taxon>Euteleostomi</taxon>
        <taxon>Actinopterygii</taxon>
        <taxon>Neopterygii</taxon>
        <taxon>Teleostei</taxon>
        <taxon>Osteoglossocephala</taxon>
        <taxon>Osteoglossomorpha</taxon>
        <taxon>Osteoglossiformes</taxon>
        <taxon>Mormyridae</taxon>
        <taxon>Paramormyrops</taxon>
    </lineage>
</organism>
<dbReference type="InterPro" id="IPR045860">
    <property type="entry name" value="Snake_toxin-like_sf"/>
</dbReference>
<feature type="domain" description="UPAR/Ly6" evidence="2">
    <location>
        <begin position="1"/>
        <end position="72"/>
    </location>
</feature>
<evidence type="ECO:0000259" key="2">
    <source>
        <dbReference type="Pfam" id="PF00021"/>
    </source>
</evidence>
<feature type="transmembrane region" description="Helical" evidence="1">
    <location>
        <begin position="76"/>
        <end position="97"/>
    </location>
</feature>
<dbReference type="Gene3D" id="2.10.60.10">
    <property type="entry name" value="CD59"/>
    <property type="match status" value="1"/>
</dbReference>
<reference evidence="3" key="1">
    <citation type="submission" date="2025-08" db="UniProtKB">
        <authorList>
            <consortium name="Ensembl"/>
        </authorList>
    </citation>
    <scope>IDENTIFICATION</scope>
</reference>
<dbReference type="Pfam" id="PF00021">
    <property type="entry name" value="UPAR_LY6"/>
    <property type="match status" value="1"/>
</dbReference>
<evidence type="ECO:0000313" key="4">
    <source>
        <dbReference type="Proteomes" id="UP000261540"/>
    </source>
</evidence>
<sequence length="99" mass="10577">CYTCVGSTEEECNRQGSRSCPGYSDACAIIRGTSSSVMKTCSYKTFCNQAISHGYRAPEVKVHCCFTDNCNAVGGASTLVGGACYLLILLPALFFLLQI</sequence>
<dbReference type="CDD" id="cd23553">
    <property type="entry name" value="TFP_LU_ECD_Ly6PGE"/>
    <property type="match status" value="1"/>
</dbReference>
<keyword evidence="1" id="KW-0812">Transmembrane</keyword>